<sequence length="58" mass="6566">MENEKDGELLSYSVTLNSQVVEESKELIKSTGGKLSPILNNLLKKWVEMNKVNSENKE</sequence>
<evidence type="ECO:0000313" key="1">
    <source>
        <dbReference type="EMBL" id="KKK41695.1"/>
    </source>
</evidence>
<protein>
    <submittedName>
        <fullName evidence="1">Uncharacterized protein</fullName>
    </submittedName>
</protein>
<organism evidence="1">
    <name type="scientific">marine sediment metagenome</name>
    <dbReference type="NCBI Taxonomy" id="412755"/>
    <lineage>
        <taxon>unclassified sequences</taxon>
        <taxon>metagenomes</taxon>
        <taxon>ecological metagenomes</taxon>
    </lineage>
</organism>
<dbReference type="EMBL" id="LAZR01070379">
    <property type="protein sequence ID" value="KKK41695.1"/>
    <property type="molecule type" value="Genomic_DNA"/>
</dbReference>
<gene>
    <name evidence="1" type="ORF">LCGC14_2579850</name>
</gene>
<reference evidence="1" key="1">
    <citation type="journal article" date="2015" name="Nature">
        <title>Complex archaea that bridge the gap between prokaryotes and eukaryotes.</title>
        <authorList>
            <person name="Spang A."/>
            <person name="Saw J.H."/>
            <person name="Jorgensen S.L."/>
            <person name="Zaremba-Niedzwiedzka K."/>
            <person name="Martijn J."/>
            <person name="Lind A.E."/>
            <person name="van Eijk R."/>
            <person name="Schleper C."/>
            <person name="Guy L."/>
            <person name="Ettema T.J."/>
        </authorList>
    </citation>
    <scope>NUCLEOTIDE SEQUENCE</scope>
</reference>
<dbReference type="AlphaFoldDB" id="A0A0F8W0J9"/>
<comment type="caution">
    <text evidence="1">The sequence shown here is derived from an EMBL/GenBank/DDBJ whole genome shotgun (WGS) entry which is preliminary data.</text>
</comment>
<name>A0A0F8W0J9_9ZZZZ</name>
<accession>A0A0F8W0J9</accession>
<proteinExistence type="predicted"/>